<dbReference type="EMBL" id="JBHXCV010000021">
    <property type="protein sequence ID" value="MFD6796432.1"/>
    <property type="molecule type" value="Genomic_DNA"/>
</dbReference>
<reference evidence="2 3" key="1">
    <citation type="submission" date="2024-09" db="EMBL/GenBank/DDBJ databases">
        <title>The Natural Products Discovery Center: Release of the First 8490 Sequenced Strains for Exploring Actinobacteria Biosynthetic Diversity.</title>
        <authorList>
            <person name="Kalkreuter E."/>
            <person name="Kautsar S.A."/>
            <person name="Yang D."/>
            <person name="Bader C.D."/>
            <person name="Teijaro C.N."/>
            <person name="Fluegel L."/>
            <person name="Davis C.M."/>
            <person name="Simpson J.R."/>
            <person name="Lauterbach L."/>
            <person name="Steele A.D."/>
            <person name="Gui C."/>
            <person name="Meng S."/>
            <person name="Li G."/>
            <person name="Viehrig K."/>
            <person name="Ye F."/>
            <person name="Su P."/>
            <person name="Kiefer A.F."/>
            <person name="Nichols A."/>
            <person name="Cepeda A.J."/>
            <person name="Yan W."/>
            <person name="Fan B."/>
            <person name="Jiang Y."/>
            <person name="Adhikari A."/>
            <person name="Zheng C.-J."/>
            <person name="Schuster L."/>
            <person name="Cowan T.M."/>
            <person name="Smanski M.J."/>
            <person name="Chevrette M.G."/>
            <person name="De Carvalho L.P.S."/>
            <person name="Shen B."/>
        </authorList>
    </citation>
    <scope>NUCLEOTIDE SEQUENCE [LARGE SCALE GENOMIC DNA]</scope>
    <source>
        <strain evidence="2 3">NPDC060353</strain>
    </source>
</reference>
<keyword evidence="3" id="KW-1185">Reference proteome</keyword>
<feature type="region of interest" description="Disordered" evidence="1">
    <location>
        <begin position="57"/>
        <end position="94"/>
    </location>
</feature>
<gene>
    <name evidence="2" type="ORF">ACFWGY_24165</name>
</gene>
<dbReference type="RefSeq" id="WP_258936207.1">
    <property type="nucleotide sequence ID" value="NZ_JANBBF010000008.1"/>
</dbReference>
<evidence type="ECO:0000256" key="1">
    <source>
        <dbReference type="SAM" id="MobiDB-lite"/>
    </source>
</evidence>
<feature type="compositionally biased region" description="Basic and acidic residues" evidence="1">
    <location>
        <begin position="59"/>
        <end position="70"/>
    </location>
</feature>
<proteinExistence type="predicted"/>
<comment type="caution">
    <text evidence="2">The sequence shown here is derived from an EMBL/GenBank/DDBJ whole genome shotgun (WGS) entry which is preliminary data.</text>
</comment>
<protein>
    <submittedName>
        <fullName evidence="2">Uncharacterized protein</fullName>
    </submittedName>
</protein>
<name>A0ABW6GB54_9PSEU</name>
<accession>A0ABW6GB54</accession>
<evidence type="ECO:0000313" key="3">
    <source>
        <dbReference type="Proteomes" id="UP001598673"/>
    </source>
</evidence>
<evidence type="ECO:0000313" key="2">
    <source>
        <dbReference type="EMBL" id="MFD6796432.1"/>
    </source>
</evidence>
<dbReference type="Proteomes" id="UP001598673">
    <property type="component" value="Unassembled WGS sequence"/>
</dbReference>
<organism evidence="2 3">
    <name type="scientific">Prauserella salsuginis</name>
    <dbReference type="NCBI Taxonomy" id="387889"/>
    <lineage>
        <taxon>Bacteria</taxon>
        <taxon>Bacillati</taxon>
        <taxon>Actinomycetota</taxon>
        <taxon>Actinomycetes</taxon>
        <taxon>Pseudonocardiales</taxon>
        <taxon>Pseudonocardiaceae</taxon>
        <taxon>Prauserella</taxon>
        <taxon>Prauserella salsuginis group</taxon>
    </lineage>
</organism>
<sequence>MRDSAGDLPLFGQQAWTGILLTGRWAFSDDETRATTIGLEHGDPDDEATPWLNVLSTRDPADHPVRDLLRDSSSTAPTDRGTAPAHRRGASTATAERRVDIVVDGQPRVFRLWDADDRWYAASEAGDRHAIVIAARHVDPDVTLVPIRDIEPYLAGRREWIRARRQSG</sequence>